<reference evidence="1 2" key="1">
    <citation type="submission" date="2019-05" db="EMBL/GenBank/DDBJ databases">
        <title>Another draft genome of Portunus trituberculatus and its Hox gene families provides insights of decapod evolution.</title>
        <authorList>
            <person name="Jeong J.-H."/>
            <person name="Song I."/>
            <person name="Kim S."/>
            <person name="Choi T."/>
            <person name="Kim D."/>
            <person name="Ryu S."/>
            <person name="Kim W."/>
        </authorList>
    </citation>
    <scope>NUCLEOTIDE SEQUENCE [LARGE SCALE GENOMIC DNA]</scope>
    <source>
        <tissue evidence="1">Muscle</tissue>
    </source>
</reference>
<accession>A0A5B7JIP6</accession>
<evidence type="ECO:0000313" key="1">
    <source>
        <dbReference type="EMBL" id="MPC94233.1"/>
    </source>
</evidence>
<protein>
    <submittedName>
        <fullName evidence="1">Uncharacterized protein</fullName>
    </submittedName>
</protein>
<organism evidence="1 2">
    <name type="scientific">Portunus trituberculatus</name>
    <name type="common">Swimming crab</name>
    <name type="synonym">Neptunus trituberculatus</name>
    <dbReference type="NCBI Taxonomy" id="210409"/>
    <lineage>
        <taxon>Eukaryota</taxon>
        <taxon>Metazoa</taxon>
        <taxon>Ecdysozoa</taxon>
        <taxon>Arthropoda</taxon>
        <taxon>Crustacea</taxon>
        <taxon>Multicrustacea</taxon>
        <taxon>Malacostraca</taxon>
        <taxon>Eumalacostraca</taxon>
        <taxon>Eucarida</taxon>
        <taxon>Decapoda</taxon>
        <taxon>Pleocyemata</taxon>
        <taxon>Brachyura</taxon>
        <taxon>Eubrachyura</taxon>
        <taxon>Portunoidea</taxon>
        <taxon>Portunidae</taxon>
        <taxon>Portuninae</taxon>
        <taxon>Portunus</taxon>
    </lineage>
</organism>
<proteinExistence type="predicted"/>
<name>A0A5B7JIP6_PORTR</name>
<gene>
    <name evidence="1" type="ORF">E2C01_089394</name>
</gene>
<dbReference type="EMBL" id="VSRR010097759">
    <property type="protein sequence ID" value="MPC94233.1"/>
    <property type="molecule type" value="Genomic_DNA"/>
</dbReference>
<evidence type="ECO:0000313" key="2">
    <source>
        <dbReference type="Proteomes" id="UP000324222"/>
    </source>
</evidence>
<sequence>MMKKIITSMIHPRLEYAAVVWSLNSKKAIRKLERYKRLLQRWC</sequence>
<dbReference type="Proteomes" id="UP000324222">
    <property type="component" value="Unassembled WGS sequence"/>
</dbReference>
<comment type="caution">
    <text evidence="1">The sequence shown here is derived from an EMBL/GenBank/DDBJ whole genome shotgun (WGS) entry which is preliminary data.</text>
</comment>
<dbReference type="AlphaFoldDB" id="A0A5B7JIP6"/>
<keyword evidence="2" id="KW-1185">Reference proteome</keyword>